<proteinExistence type="predicted"/>
<evidence type="ECO:0000313" key="1">
    <source>
        <dbReference type="Proteomes" id="UP000001819"/>
    </source>
</evidence>
<dbReference type="KEGG" id="dpo:117183323"/>
<dbReference type="AlphaFoldDB" id="A0A6I8VPQ9"/>
<reference evidence="2" key="2">
    <citation type="submission" date="2025-08" db="UniProtKB">
        <authorList>
            <consortium name="RefSeq"/>
        </authorList>
    </citation>
    <scope>IDENTIFICATION</scope>
    <source>
        <strain evidence="2">MV-25-SWS-2005</strain>
        <tissue evidence="2">Whole body</tissue>
    </source>
</reference>
<evidence type="ECO:0000313" key="2">
    <source>
        <dbReference type="RefSeq" id="XP_033232739.1"/>
    </source>
</evidence>
<protein>
    <submittedName>
        <fullName evidence="2">Probable G-protein coupled receptor Mth-like 11</fullName>
    </submittedName>
</protein>
<name>A0A6I8VPQ9_DROPS</name>
<dbReference type="Proteomes" id="UP000001819">
    <property type="component" value="Chromosome 2"/>
</dbReference>
<dbReference type="Gene3D" id="1.20.1070.10">
    <property type="entry name" value="Rhodopsin 7-helix transmembrane proteins"/>
    <property type="match status" value="1"/>
</dbReference>
<dbReference type="InParanoid" id="A0A6I8VPQ9"/>
<reference evidence="1" key="1">
    <citation type="submission" date="2024-06" db="UniProtKB">
        <authorList>
            <consortium name="RefSeq"/>
        </authorList>
    </citation>
    <scope>NUCLEOTIDE SEQUENCE [LARGE SCALE GENOMIC DNA]</scope>
    <source>
        <strain evidence="1">MV2-25</strain>
    </source>
</reference>
<organism evidence="1 2">
    <name type="scientific">Drosophila pseudoobscura pseudoobscura</name>
    <name type="common">Fruit fly</name>
    <dbReference type="NCBI Taxonomy" id="46245"/>
    <lineage>
        <taxon>Eukaryota</taxon>
        <taxon>Metazoa</taxon>
        <taxon>Ecdysozoa</taxon>
        <taxon>Arthropoda</taxon>
        <taxon>Hexapoda</taxon>
        <taxon>Insecta</taxon>
        <taxon>Pterygota</taxon>
        <taxon>Neoptera</taxon>
        <taxon>Endopterygota</taxon>
        <taxon>Diptera</taxon>
        <taxon>Brachycera</taxon>
        <taxon>Muscomorpha</taxon>
        <taxon>Ephydroidea</taxon>
        <taxon>Drosophilidae</taxon>
        <taxon>Drosophila</taxon>
        <taxon>Sophophora</taxon>
    </lineage>
</organism>
<dbReference type="RefSeq" id="XP_033232739.1">
    <property type="nucleotide sequence ID" value="XM_033376848.1"/>
</dbReference>
<sequence length="82" mass="9353">MGGSWVLEIVAFICETQKFCKPLIVAADIIKCSQGIIIFLVTFCNRDMIRAIRERTHERRLSGVESATCSLTQDFQLKQDMK</sequence>
<gene>
    <name evidence="2" type="primary">LOC117183323</name>
</gene>
<accession>A0A6I8VPQ9</accession>
<keyword evidence="1" id="KW-1185">Reference proteome</keyword>